<protein>
    <submittedName>
        <fullName evidence="1">Uncharacterized protein</fullName>
    </submittedName>
</protein>
<comment type="caution">
    <text evidence="1">The sequence shown here is derived from an EMBL/GenBank/DDBJ whole genome shotgun (WGS) entry which is preliminary data.</text>
</comment>
<evidence type="ECO:0000313" key="1">
    <source>
        <dbReference type="EMBL" id="PIL20522.1"/>
    </source>
</evidence>
<organism evidence="1 2">
    <name type="scientific">Puniceibacterium antarcticum</name>
    <dbReference type="NCBI Taxonomy" id="1206336"/>
    <lineage>
        <taxon>Bacteria</taxon>
        <taxon>Pseudomonadati</taxon>
        <taxon>Pseudomonadota</taxon>
        <taxon>Alphaproteobacteria</taxon>
        <taxon>Rhodobacterales</taxon>
        <taxon>Paracoccaceae</taxon>
        <taxon>Puniceibacterium</taxon>
    </lineage>
</organism>
<reference evidence="1 2" key="1">
    <citation type="submission" date="2013-09" db="EMBL/GenBank/DDBJ databases">
        <title>Genome sequencing of Phaeobacter antarcticus sp. nov. SM1211.</title>
        <authorList>
            <person name="Zhang X.-Y."/>
            <person name="Liu C."/>
            <person name="Chen X.-L."/>
            <person name="Xie B.-B."/>
            <person name="Qin Q.-L."/>
            <person name="Rong J.-C."/>
            <person name="Zhang Y.-Z."/>
        </authorList>
    </citation>
    <scope>NUCLEOTIDE SEQUENCE [LARGE SCALE GENOMIC DNA]</scope>
    <source>
        <strain evidence="1 2">SM1211</strain>
    </source>
</reference>
<evidence type="ECO:0000313" key="2">
    <source>
        <dbReference type="Proteomes" id="UP000231259"/>
    </source>
</evidence>
<dbReference type="Proteomes" id="UP000231259">
    <property type="component" value="Unassembled WGS sequence"/>
</dbReference>
<name>A0A2G8RG71_9RHOB</name>
<accession>A0A2G8RG71</accession>
<gene>
    <name evidence="1" type="ORF">P775_08310</name>
</gene>
<keyword evidence="2" id="KW-1185">Reference proteome</keyword>
<dbReference type="EMBL" id="AWWI01000060">
    <property type="protein sequence ID" value="PIL20522.1"/>
    <property type="molecule type" value="Genomic_DNA"/>
</dbReference>
<proteinExistence type="predicted"/>
<sequence>MIIGMAAQFSALFFLPYPLAEMASRKEMQRLMRDTPTLFEEAEVPASPPPEDKVWTAGCNFEIRKSGLTGKTTVCRFDPPGLISLDHSEARHLGKIRITVLVGYEYETDQHRAAAVERAGHVFALAKFGYQPAQDLLECSPEVVADRIVKEAREHKFTRPWNH</sequence>
<dbReference type="AlphaFoldDB" id="A0A2G8RG71"/>